<dbReference type="OrthoDB" id="9781030at2"/>
<feature type="transmembrane region" description="Helical" evidence="7">
    <location>
        <begin position="128"/>
        <end position="149"/>
    </location>
</feature>
<gene>
    <name evidence="8" type="ORF">SAMN04488693_101617</name>
</gene>
<dbReference type="PANTHER" id="PTHR30213:SF0">
    <property type="entry name" value="UPF0761 MEMBRANE PROTEIN YIHY"/>
    <property type="match status" value="1"/>
</dbReference>
<evidence type="ECO:0000256" key="1">
    <source>
        <dbReference type="ARBA" id="ARBA00004651"/>
    </source>
</evidence>
<accession>A0A1G8DIZ1</accession>
<evidence type="ECO:0000256" key="3">
    <source>
        <dbReference type="ARBA" id="ARBA00022692"/>
    </source>
</evidence>
<evidence type="ECO:0000313" key="9">
    <source>
        <dbReference type="Proteomes" id="UP000199258"/>
    </source>
</evidence>
<proteinExistence type="predicted"/>
<reference evidence="8 9" key="1">
    <citation type="submission" date="2016-10" db="EMBL/GenBank/DDBJ databases">
        <authorList>
            <person name="de Groot N.N."/>
        </authorList>
    </citation>
    <scope>NUCLEOTIDE SEQUENCE [LARGE SCALE GENOMIC DNA]</scope>
    <source>
        <strain evidence="8 9">NP_1H</strain>
    </source>
</reference>
<dbReference type="RefSeq" id="WP_090584425.1">
    <property type="nucleotide sequence ID" value="NZ_FNDT01000001.1"/>
</dbReference>
<feature type="transmembrane region" description="Helical" evidence="7">
    <location>
        <begin position="281"/>
        <end position="303"/>
    </location>
</feature>
<keyword evidence="2" id="KW-1003">Cell membrane</keyword>
<comment type="subcellular location">
    <subcellularLocation>
        <location evidence="1">Cell membrane</location>
        <topology evidence="1">Multi-pass membrane protein</topology>
    </subcellularLocation>
</comment>
<evidence type="ECO:0000313" key="8">
    <source>
        <dbReference type="EMBL" id="SDH57439.1"/>
    </source>
</evidence>
<keyword evidence="9" id="KW-1185">Reference proteome</keyword>
<keyword evidence="5 7" id="KW-0472">Membrane</keyword>
<dbReference type="GO" id="GO:0005886">
    <property type="term" value="C:plasma membrane"/>
    <property type="evidence" value="ECO:0007669"/>
    <property type="project" value="UniProtKB-SubCell"/>
</dbReference>
<feature type="region of interest" description="Disordered" evidence="6">
    <location>
        <begin position="328"/>
        <end position="370"/>
    </location>
</feature>
<organism evidence="8 9">
    <name type="scientific">Arthrobacter subterraneus</name>
    <dbReference type="NCBI Taxonomy" id="335973"/>
    <lineage>
        <taxon>Bacteria</taxon>
        <taxon>Bacillati</taxon>
        <taxon>Actinomycetota</taxon>
        <taxon>Actinomycetes</taxon>
        <taxon>Micrococcales</taxon>
        <taxon>Micrococcaceae</taxon>
        <taxon>Arthrobacter</taxon>
    </lineage>
</organism>
<feature type="compositionally biased region" description="Basic and acidic residues" evidence="6">
    <location>
        <begin position="1"/>
        <end position="11"/>
    </location>
</feature>
<dbReference type="EMBL" id="FNDT01000001">
    <property type="protein sequence ID" value="SDH57439.1"/>
    <property type="molecule type" value="Genomic_DNA"/>
</dbReference>
<sequence length="370" mass="40317">MTTKDPAKADSAEEATQAKAASSPHPDDSRKPDDPTDLAKPAWGYVFKRTVSEFGKDQCTDLAAALTYYAVLAIFPALLALVSILGFFGQAEATTETVLNILSNVSSQASETVGPAIEQLASSETAGLTFVVGLLGALWSASGFVNAFSRAMNRIYEVEEGRPFWKLRPVMLAITVVVLLLVVLMALLLVLSGPVAEAIGGVIGLGSTALTVWNIAKWPVMVFFAVLMVAVLYYATPNLQQPKFKWVSIGSLIALIVLALTTVAFSFYVANFGSYQQTYGAIAGVIIFLLWLWLANLSLLFGAEFDAELERGRELQAGIEAEETVQLPPRDTKAAQKKRDKQLELVDRGRELRQKYGRDRDDRRSSRSKN</sequence>
<feature type="compositionally biased region" description="Basic and acidic residues" evidence="6">
    <location>
        <begin position="341"/>
        <end position="370"/>
    </location>
</feature>
<keyword evidence="4 7" id="KW-1133">Transmembrane helix</keyword>
<protein>
    <submittedName>
        <fullName evidence="8">Membrane protein</fullName>
    </submittedName>
</protein>
<evidence type="ECO:0000256" key="5">
    <source>
        <dbReference type="ARBA" id="ARBA00023136"/>
    </source>
</evidence>
<evidence type="ECO:0000256" key="6">
    <source>
        <dbReference type="SAM" id="MobiDB-lite"/>
    </source>
</evidence>
<feature type="transmembrane region" description="Helical" evidence="7">
    <location>
        <begin position="246"/>
        <end position="269"/>
    </location>
</feature>
<dbReference type="STRING" id="335973.SAMN04488693_101617"/>
<dbReference type="PANTHER" id="PTHR30213">
    <property type="entry name" value="INNER MEMBRANE PROTEIN YHJD"/>
    <property type="match status" value="1"/>
</dbReference>
<feature type="transmembrane region" description="Helical" evidence="7">
    <location>
        <begin position="215"/>
        <end position="234"/>
    </location>
</feature>
<name>A0A1G8DIZ1_9MICC</name>
<feature type="transmembrane region" description="Helical" evidence="7">
    <location>
        <begin position="170"/>
        <end position="195"/>
    </location>
</feature>
<evidence type="ECO:0000256" key="7">
    <source>
        <dbReference type="SAM" id="Phobius"/>
    </source>
</evidence>
<dbReference type="NCBIfam" id="TIGR00765">
    <property type="entry name" value="yihY_not_rbn"/>
    <property type="match status" value="1"/>
</dbReference>
<keyword evidence="3 7" id="KW-0812">Transmembrane</keyword>
<evidence type="ECO:0000256" key="2">
    <source>
        <dbReference type="ARBA" id="ARBA00022475"/>
    </source>
</evidence>
<feature type="compositionally biased region" description="Basic and acidic residues" evidence="6">
    <location>
        <begin position="25"/>
        <end position="34"/>
    </location>
</feature>
<dbReference type="Pfam" id="PF03631">
    <property type="entry name" value="Virul_fac_BrkB"/>
    <property type="match status" value="1"/>
</dbReference>
<dbReference type="AlphaFoldDB" id="A0A1G8DIZ1"/>
<feature type="transmembrane region" description="Helical" evidence="7">
    <location>
        <begin position="66"/>
        <end position="88"/>
    </location>
</feature>
<evidence type="ECO:0000256" key="4">
    <source>
        <dbReference type="ARBA" id="ARBA00022989"/>
    </source>
</evidence>
<dbReference type="Proteomes" id="UP000199258">
    <property type="component" value="Unassembled WGS sequence"/>
</dbReference>
<feature type="region of interest" description="Disordered" evidence="6">
    <location>
        <begin position="1"/>
        <end position="37"/>
    </location>
</feature>
<dbReference type="InterPro" id="IPR017039">
    <property type="entry name" value="Virul_fac_BrkB"/>
</dbReference>